<proteinExistence type="predicted"/>
<comment type="caution">
    <text evidence="2">The sequence shown here is derived from an EMBL/GenBank/DDBJ whole genome shotgun (WGS) entry which is preliminary data.</text>
</comment>
<keyword evidence="1" id="KW-0472">Membrane</keyword>
<gene>
    <name evidence="2" type="ORF">A1A1_02967</name>
</gene>
<keyword evidence="1" id="KW-1133">Transmembrane helix</keyword>
<protein>
    <recommendedName>
        <fullName evidence="4">SHOCT domain-containing protein</fullName>
    </recommendedName>
</protein>
<accession>A0AA87INT6</accession>
<evidence type="ECO:0000256" key="1">
    <source>
        <dbReference type="SAM" id="Phobius"/>
    </source>
</evidence>
<dbReference type="EMBL" id="AJYB01000010">
    <property type="protein sequence ID" value="EIM08019.1"/>
    <property type="molecule type" value="Genomic_DNA"/>
</dbReference>
<keyword evidence="1" id="KW-0812">Transmembrane</keyword>
<feature type="transmembrane region" description="Helical" evidence="1">
    <location>
        <begin position="12"/>
        <end position="35"/>
    </location>
</feature>
<name>A0AA87INT6_9BACL</name>
<evidence type="ECO:0000313" key="2">
    <source>
        <dbReference type="EMBL" id="EIM08019.1"/>
    </source>
</evidence>
<dbReference type="RefSeq" id="WP_006828609.1">
    <property type="nucleotide sequence ID" value="NZ_AJYB01000010.1"/>
</dbReference>
<dbReference type="Proteomes" id="UP000004725">
    <property type="component" value="Unassembled WGS sequence"/>
</dbReference>
<reference evidence="2 3" key="1">
    <citation type="journal article" date="2012" name="J. Bacteriol.">
        <title>Genome Sequence of the Antarctic Psychrophile Bacterium Planococcus antarcticus DSM 14505.</title>
        <authorList>
            <person name="Margolles A."/>
            <person name="Gueimonde M."/>
            <person name="Sanchez B."/>
        </authorList>
    </citation>
    <scope>NUCLEOTIDE SEQUENCE [LARGE SCALE GENOMIC DNA]</scope>
    <source>
        <strain evidence="2 3">DSM 14505</strain>
    </source>
</reference>
<dbReference type="AlphaFoldDB" id="A0AA87INT6"/>
<sequence length="84" mass="9141">MGEFFTPGNQALGVTIAVGFIVLLAAMGTVLWFTLIKARSQSASTEPSEANKAVELLRQSYVSGEISKEEYDEQLRDLKGSTEN</sequence>
<evidence type="ECO:0000313" key="3">
    <source>
        <dbReference type="Proteomes" id="UP000004725"/>
    </source>
</evidence>
<evidence type="ECO:0008006" key="4">
    <source>
        <dbReference type="Google" id="ProtNLM"/>
    </source>
</evidence>
<organism evidence="2 3">
    <name type="scientific">Planococcus antarcticus DSM 14505</name>
    <dbReference type="NCBI Taxonomy" id="1185653"/>
    <lineage>
        <taxon>Bacteria</taxon>
        <taxon>Bacillati</taxon>
        <taxon>Bacillota</taxon>
        <taxon>Bacilli</taxon>
        <taxon>Bacillales</taxon>
        <taxon>Caryophanaceae</taxon>
        <taxon>Planococcus</taxon>
    </lineage>
</organism>